<dbReference type="OrthoDB" id="9931021at2"/>
<proteinExistence type="predicted"/>
<protein>
    <submittedName>
        <fullName evidence="1">Uncharacterized protein</fullName>
    </submittedName>
</protein>
<name>A0A5E7QFI1_PSEFL</name>
<evidence type="ECO:0000313" key="1">
    <source>
        <dbReference type="EMBL" id="VVP60584.1"/>
    </source>
</evidence>
<accession>A0A5E7QFI1</accession>
<sequence>MARKNCKEMWIDRRCCDWDMFLFELIGTAYQMKFPLLLVNWCQARRYWRRYSCTGAEVIKIQRAREINETLYNGYGEPPSQSDNLGDDLGLVMQINQSSHSFWWKGSMD</sequence>
<reference evidence="1 2" key="1">
    <citation type="submission" date="2019-09" db="EMBL/GenBank/DDBJ databases">
        <authorList>
            <person name="Chandra G."/>
            <person name="Truman W A."/>
        </authorList>
    </citation>
    <scope>NUCLEOTIDE SEQUENCE [LARGE SCALE GENOMIC DNA]</scope>
    <source>
        <strain evidence="1">PS880</strain>
    </source>
</reference>
<dbReference type="AlphaFoldDB" id="A0A5E7QFI1"/>
<dbReference type="EMBL" id="CABVIH010000055">
    <property type="protein sequence ID" value="VVP60584.1"/>
    <property type="molecule type" value="Genomic_DNA"/>
</dbReference>
<dbReference type="RefSeq" id="WP_150782765.1">
    <property type="nucleotide sequence ID" value="NZ_CABVIH010000055.1"/>
</dbReference>
<dbReference type="Proteomes" id="UP000375525">
    <property type="component" value="Unassembled WGS sequence"/>
</dbReference>
<organism evidence="1 2">
    <name type="scientific">Pseudomonas fluorescens</name>
    <dbReference type="NCBI Taxonomy" id="294"/>
    <lineage>
        <taxon>Bacteria</taxon>
        <taxon>Pseudomonadati</taxon>
        <taxon>Pseudomonadota</taxon>
        <taxon>Gammaproteobacteria</taxon>
        <taxon>Pseudomonadales</taxon>
        <taxon>Pseudomonadaceae</taxon>
        <taxon>Pseudomonas</taxon>
    </lineage>
</organism>
<gene>
    <name evidence="1" type="ORF">PS880_06173</name>
</gene>
<evidence type="ECO:0000313" key="2">
    <source>
        <dbReference type="Proteomes" id="UP000375525"/>
    </source>
</evidence>